<organism evidence="3 4">
    <name type="scientific">Parasedimentitalea psychrophila</name>
    <dbReference type="NCBI Taxonomy" id="2997337"/>
    <lineage>
        <taxon>Bacteria</taxon>
        <taxon>Pseudomonadati</taxon>
        <taxon>Pseudomonadota</taxon>
        <taxon>Alphaproteobacteria</taxon>
        <taxon>Rhodobacterales</taxon>
        <taxon>Paracoccaceae</taxon>
        <taxon>Parasedimentitalea</taxon>
    </lineage>
</organism>
<dbReference type="Gene3D" id="3.30.750.140">
    <property type="match status" value="1"/>
</dbReference>
<feature type="region of interest" description="Disordered" evidence="1">
    <location>
        <begin position="159"/>
        <end position="212"/>
    </location>
</feature>
<feature type="compositionally biased region" description="Low complexity" evidence="1">
    <location>
        <begin position="459"/>
        <end position="473"/>
    </location>
</feature>
<evidence type="ECO:0000313" key="4">
    <source>
        <dbReference type="Proteomes" id="UP001238334"/>
    </source>
</evidence>
<dbReference type="Proteomes" id="UP001238334">
    <property type="component" value="Chromosome"/>
</dbReference>
<feature type="domain" description="Flagellar hook-length control protein-like C-terminal" evidence="2">
    <location>
        <begin position="374"/>
        <end position="445"/>
    </location>
</feature>
<keyword evidence="4" id="KW-1185">Reference proteome</keyword>
<feature type="region of interest" description="Disordered" evidence="1">
    <location>
        <begin position="220"/>
        <end position="239"/>
    </location>
</feature>
<evidence type="ECO:0000256" key="1">
    <source>
        <dbReference type="SAM" id="MobiDB-lite"/>
    </source>
</evidence>
<name>A0A9Y2L2B6_9RHOB</name>
<feature type="region of interest" description="Disordered" evidence="1">
    <location>
        <begin position="262"/>
        <end position="302"/>
    </location>
</feature>
<sequence>MPKPVSTDSGSKGATFQSYYSASDAHQGAVRDPVQPDKSEATEDTQAPVSTDVADPSGPEMDQERAASGHEDVVVLEAAGAEILARQQTRSGAVTFSQGGAANGDVANDSATNVTANVVASQPEPGFTEAQSGQPVLNKGAEQPTHRSIAELRMIAAQPGAGADRQAMQIPGQIPDSMPPEDPLIATERADAGQKRAALGTAAGAGQSAPELQATQQVIRTADPRRAQVSPTGIRSNPQGIVTMAADQGKVAGLADGVQPLVTSSQEEQATPGAAAASDEVQTRTNRQPNHQVAAATPQPSVQVNPASQTAAAGQIAVTGAEPLADTLGASLILDPMGSEPAGLAQLLTEAVMSPGTTYRPETPRLVAAQLAEALATKGERNIDIALSPEELGRVKMRVSTTETSVVVMITTERPETGDLMRRHINELSEEFRRMGFEDISFEFSGEGLSGDESEQGDSLENGSSGSSDGGPSAENMQQPEKQNLRLGESGLDMRI</sequence>
<dbReference type="KEGG" id="ppso:QPJ95_07425"/>
<dbReference type="InterPro" id="IPR038610">
    <property type="entry name" value="FliK-like_C_sf"/>
</dbReference>
<evidence type="ECO:0000313" key="3">
    <source>
        <dbReference type="EMBL" id="WIY26739.1"/>
    </source>
</evidence>
<feature type="region of interest" description="Disordered" evidence="1">
    <location>
        <begin position="1"/>
        <end position="72"/>
    </location>
</feature>
<protein>
    <submittedName>
        <fullName evidence="3">Flagellar hook-length control protein FliK</fullName>
    </submittedName>
</protein>
<proteinExistence type="predicted"/>
<gene>
    <name evidence="3" type="ORF">QPJ95_07425</name>
</gene>
<dbReference type="EMBL" id="CP127247">
    <property type="protein sequence ID" value="WIY26739.1"/>
    <property type="molecule type" value="Genomic_DNA"/>
</dbReference>
<dbReference type="Pfam" id="PF02120">
    <property type="entry name" value="Flg_hook"/>
    <property type="match status" value="1"/>
</dbReference>
<feature type="compositionally biased region" description="Polar residues" evidence="1">
    <location>
        <begin position="229"/>
        <end position="239"/>
    </location>
</feature>
<keyword evidence="3" id="KW-0966">Cell projection</keyword>
<dbReference type="RefSeq" id="WP_270917528.1">
    <property type="nucleotide sequence ID" value="NZ_CP127247.1"/>
</dbReference>
<keyword evidence="3" id="KW-0969">Cilium</keyword>
<accession>A0A9Y2L2B6</accession>
<keyword evidence="3" id="KW-0282">Flagellum</keyword>
<reference evidence="3 4" key="1">
    <citation type="submission" date="2023-06" db="EMBL/GenBank/DDBJ databases">
        <title>Parasedimentitalea psychrophila sp. nov., a psychrophilic bacterium isolated from deep-sea sediment.</title>
        <authorList>
            <person name="Li A."/>
        </authorList>
    </citation>
    <scope>NUCLEOTIDE SEQUENCE [LARGE SCALE GENOMIC DNA]</scope>
    <source>
        <strain evidence="3 4">QS115</strain>
    </source>
</reference>
<feature type="region of interest" description="Disordered" evidence="1">
    <location>
        <begin position="444"/>
        <end position="496"/>
    </location>
</feature>
<dbReference type="CDD" id="cd17470">
    <property type="entry name" value="T3SS_Flik_C"/>
    <property type="match status" value="1"/>
</dbReference>
<dbReference type="AlphaFoldDB" id="A0A9Y2L2B6"/>
<feature type="region of interest" description="Disordered" evidence="1">
    <location>
        <begin position="124"/>
        <end position="144"/>
    </location>
</feature>
<dbReference type="InterPro" id="IPR021136">
    <property type="entry name" value="Flagellar_hook_control-like_C"/>
</dbReference>
<feature type="compositionally biased region" description="Polar residues" evidence="1">
    <location>
        <begin position="1"/>
        <end position="21"/>
    </location>
</feature>
<evidence type="ECO:0000259" key="2">
    <source>
        <dbReference type="Pfam" id="PF02120"/>
    </source>
</evidence>
<feature type="compositionally biased region" description="Basic and acidic residues" evidence="1">
    <location>
        <begin position="62"/>
        <end position="72"/>
    </location>
</feature>